<proteinExistence type="predicted"/>
<evidence type="ECO:0000256" key="2">
    <source>
        <dbReference type="ARBA" id="ARBA00022692"/>
    </source>
</evidence>
<evidence type="ECO:0000256" key="1">
    <source>
        <dbReference type="ARBA" id="ARBA00004141"/>
    </source>
</evidence>
<keyword evidence="8" id="KW-1185">Reference proteome</keyword>
<dbReference type="AlphaFoldDB" id="A0A060NQR8"/>
<dbReference type="EMBL" id="AP014569">
    <property type="protein sequence ID" value="BAO83720.1"/>
    <property type="molecule type" value="Genomic_DNA"/>
</dbReference>
<dbReference type="GO" id="GO:0016020">
    <property type="term" value="C:membrane"/>
    <property type="evidence" value="ECO:0007669"/>
    <property type="project" value="UniProtKB-SubCell"/>
</dbReference>
<feature type="domain" description="RDD" evidence="6">
    <location>
        <begin position="44"/>
        <end position="190"/>
    </location>
</feature>
<name>A0A060NQR8_9BURK</name>
<evidence type="ECO:0000256" key="3">
    <source>
        <dbReference type="ARBA" id="ARBA00022989"/>
    </source>
</evidence>
<dbReference type="HOGENOM" id="CLU_053152_4_2_4"/>
<evidence type="ECO:0000256" key="4">
    <source>
        <dbReference type="ARBA" id="ARBA00023136"/>
    </source>
</evidence>
<feature type="transmembrane region" description="Helical" evidence="5">
    <location>
        <begin position="88"/>
        <end position="105"/>
    </location>
</feature>
<dbReference type="STRING" id="1458426.SMCB_1492"/>
<evidence type="ECO:0000256" key="5">
    <source>
        <dbReference type="SAM" id="Phobius"/>
    </source>
</evidence>
<organism evidence="7 8">
    <name type="scientific">Serpentinimonas maccroryi</name>
    <dbReference type="NCBI Taxonomy" id="1458426"/>
    <lineage>
        <taxon>Bacteria</taxon>
        <taxon>Pseudomonadati</taxon>
        <taxon>Pseudomonadota</taxon>
        <taxon>Betaproteobacteria</taxon>
        <taxon>Burkholderiales</taxon>
        <taxon>Comamonadaceae</taxon>
        <taxon>Serpentinimonas</taxon>
    </lineage>
</organism>
<protein>
    <submittedName>
        <fullName evidence="7">Predicted membrane protein/domain</fullName>
    </submittedName>
</protein>
<evidence type="ECO:0000259" key="6">
    <source>
        <dbReference type="Pfam" id="PF06271"/>
    </source>
</evidence>
<evidence type="ECO:0000313" key="7">
    <source>
        <dbReference type="EMBL" id="BAO83720.1"/>
    </source>
</evidence>
<dbReference type="InterPro" id="IPR010432">
    <property type="entry name" value="RDD"/>
</dbReference>
<dbReference type="KEGG" id="cbab:SMCB_1492"/>
<reference evidence="7 8" key="1">
    <citation type="journal article" date="2014" name="Nat. Commun.">
        <title>Physiological and genomic features of highly alkaliphilic hydrogen-utilizing Betaproteobacteria from a continental serpentinizing site.</title>
        <authorList>
            <person name="Suzuki S."/>
            <person name="Kuenen J.G."/>
            <person name="Schipper K."/>
            <person name="van der Velde S."/>
            <person name="Ishii S."/>
            <person name="Wu A."/>
            <person name="Sorokin D.Y."/>
            <person name="Tenney A."/>
            <person name="Meng X.Y."/>
            <person name="Morrill P.L."/>
            <person name="Kamagata Y."/>
            <person name="Muyzer G."/>
            <person name="Nealson K.H."/>
        </authorList>
    </citation>
    <scope>NUCLEOTIDE SEQUENCE [LARGE SCALE GENOMIC DNA]</scope>
    <source>
        <strain evidence="7 8">B1</strain>
    </source>
</reference>
<dbReference type="Pfam" id="PF06271">
    <property type="entry name" value="RDD"/>
    <property type="match status" value="1"/>
</dbReference>
<accession>A0A060NQR8</accession>
<feature type="transmembrane region" description="Helical" evidence="5">
    <location>
        <begin position="159"/>
        <end position="177"/>
    </location>
</feature>
<keyword evidence="4 5" id="KW-0472">Membrane</keyword>
<keyword evidence="2 5" id="KW-0812">Transmembrane</keyword>
<feature type="transmembrane region" description="Helical" evidence="5">
    <location>
        <begin position="54"/>
        <end position="76"/>
    </location>
</feature>
<sequence>MRAKTLPTLTTPPCHLPALPMSKNRPAASAAPAQPATPLAAPATPSLRRRMACWLYEGTLMFGVIFIAALAFGVLTDSREPMQNRHELQGFLFVVAGLYFAWFWHKGQTLAMKTWHIRVVDHAGRPLRLAHALWRYVLSWIWFAPPMLLGSLLQLHASWILWMMLLWVPLYALLARLHPQRQFWHDAWAGTQLIHAPPPADTP</sequence>
<evidence type="ECO:0000313" key="8">
    <source>
        <dbReference type="Proteomes" id="UP000066014"/>
    </source>
</evidence>
<feature type="transmembrane region" description="Helical" evidence="5">
    <location>
        <begin position="133"/>
        <end position="153"/>
    </location>
</feature>
<comment type="subcellular location">
    <subcellularLocation>
        <location evidence="1">Membrane</location>
        <topology evidence="1">Multi-pass membrane protein</topology>
    </subcellularLocation>
</comment>
<keyword evidence="3 5" id="KW-1133">Transmembrane helix</keyword>
<gene>
    <name evidence="7" type="ORF">SMCB_1492</name>
</gene>
<dbReference type="Proteomes" id="UP000066014">
    <property type="component" value="Chromosome"/>
</dbReference>